<accession>A0A8S4BSK1</accession>
<dbReference type="GO" id="GO:0007266">
    <property type="term" value="P:Rho protein signal transduction"/>
    <property type="evidence" value="ECO:0007669"/>
    <property type="project" value="TreeGrafter"/>
</dbReference>
<dbReference type="CDD" id="cd01210">
    <property type="entry name" value="PTB_EPS8"/>
    <property type="match status" value="1"/>
</dbReference>
<evidence type="ECO:0000256" key="7">
    <source>
        <dbReference type="ARBA" id="ARBA00023065"/>
    </source>
</evidence>
<keyword evidence="4" id="KW-0813">Transport</keyword>
<keyword evidence="6" id="KW-0375">Hydrogen ion transport</keyword>
<protein>
    <submittedName>
        <fullName evidence="13">(Atlantic silverside) hypothetical protein</fullName>
    </submittedName>
</protein>
<evidence type="ECO:0000256" key="8">
    <source>
        <dbReference type="ARBA" id="ARBA00023128"/>
    </source>
</evidence>
<dbReference type="PANTHER" id="PTHR12287:SF22">
    <property type="entry name" value="EPIDERMAL GROWTH FACTOR RECEPTOR KINASE SUBSTRATE 8-LIKE PROTEIN 3"/>
    <property type="match status" value="1"/>
</dbReference>
<evidence type="ECO:0000256" key="3">
    <source>
        <dbReference type="ARBA" id="ARBA00022443"/>
    </source>
</evidence>
<dbReference type="Pfam" id="PF05405">
    <property type="entry name" value="Mt_ATP-synt_B"/>
    <property type="match status" value="1"/>
</dbReference>
<dbReference type="Pfam" id="PF00018">
    <property type="entry name" value="SH3_1"/>
    <property type="match status" value="1"/>
</dbReference>
<comment type="similarity">
    <text evidence="2">Belongs to the EPS8 family.</text>
</comment>
<evidence type="ECO:0000256" key="10">
    <source>
        <dbReference type="PROSITE-ProRule" id="PRU00192"/>
    </source>
</evidence>
<keyword evidence="5" id="KW-0138">CF(0)</keyword>
<dbReference type="GO" id="GO:0035023">
    <property type="term" value="P:regulation of Rho protein signal transduction"/>
    <property type="evidence" value="ECO:0007669"/>
    <property type="project" value="TreeGrafter"/>
</dbReference>
<dbReference type="SUPFAM" id="SSF50044">
    <property type="entry name" value="SH3-domain"/>
    <property type="match status" value="1"/>
</dbReference>
<keyword evidence="3 10" id="KW-0728">SH3 domain</keyword>
<dbReference type="SUPFAM" id="SSF50729">
    <property type="entry name" value="PH domain-like"/>
    <property type="match status" value="1"/>
</dbReference>
<reference evidence="13" key="1">
    <citation type="submission" date="2021-05" db="EMBL/GenBank/DDBJ databases">
        <authorList>
            <person name="Tigano A."/>
        </authorList>
    </citation>
    <scope>NUCLEOTIDE SEQUENCE</scope>
</reference>
<comment type="caution">
    <text evidence="13">The sequence shown here is derived from an EMBL/GenBank/DDBJ whole genome shotgun (WGS) entry which is preliminary data.</text>
</comment>
<name>A0A8S4BSK1_9TELE</name>
<dbReference type="Pfam" id="PF08416">
    <property type="entry name" value="PTB"/>
    <property type="match status" value="1"/>
</dbReference>
<feature type="compositionally biased region" description="Basic and acidic residues" evidence="11">
    <location>
        <begin position="1"/>
        <end position="11"/>
    </location>
</feature>
<dbReference type="InterPro" id="IPR055093">
    <property type="entry name" value="EPS8_2nd"/>
</dbReference>
<dbReference type="Gene3D" id="2.30.29.30">
    <property type="entry name" value="Pleckstrin-homology domain (PH domain)/Phosphotyrosine-binding domain (PTB)"/>
    <property type="match status" value="1"/>
</dbReference>
<gene>
    <name evidence="13" type="ORF">MMEN_LOCUS21513</name>
</gene>
<dbReference type="InterPro" id="IPR041418">
    <property type="entry name" value="SAM_3"/>
</dbReference>
<feature type="region of interest" description="Disordered" evidence="11">
    <location>
        <begin position="226"/>
        <end position="250"/>
    </location>
</feature>
<organism evidence="13 14">
    <name type="scientific">Menidia menidia</name>
    <name type="common">Atlantic silverside</name>
    <dbReference type="NCBI Taxonomy" id="238744"/>
    <lineage>
        <taxon>Eukaryota</taxon>
        <taxon>Metazoa</taxon>
        <taxon>Chordata</taxon>
        <taxon>Craniata</taxon>
        <taxon>Vertebrata</taxon>
        <taxon>Euteleostomi</taxon>
        <taxon>Actinopterygii</taxon>
        <taxon>Neopterygii</taxon>
        <taxon>Teleostei</taxon>
        <taxon>Neoteleostei</taxon>
        <taxon>Acanthomorphata</taxon>
        <taxon>Ovalentaria</taxon>
        <taxon>Atherinomorphae</taxon>
        <taxon>Atheriniformes</taxon>
        <taxon>Atherinopsidae</taxon>
        <taxon>Menidiinae</taxon>
        <taxon>Menidia</taxon>
    </lineage>
</organism>
<evidence type="ECO:0000259" key="12">
    <source>
        <dbReference type="PROSITE" id="PS50002"/>
    </source>
</evidence>
<dbReference type="PROSITE" id="PS50002">
    <property type="entry name" value="SH3"/>
    <property type="match status" value="1"/>
</dbReference>
<evidence type="ECO:0000256" key="5">
    <source>
        <dbReference type="ARBA" id="ARBA00022547"/>
    </source>
</evidence>
<feature type="compositionally biased region" description="Polar residues" evidence="11">
    <location>
        <begin position="241"/>
        <end position="250"/>
    </location>
</feature>
<evidence type="ECO:0000256" key="1">
    <source>
        <dbReference type="ARBA" id="ARBA00004325"/>
    </source>
</evidence>
<dbReference type="GO" id="GO:0032587">
    <property type="term" value="C:ruffle membrane"/>
    <property type="evidence" value="ECO:0007669"/>
    <property type="project" value="TreeGrafter"/>
</dbReference>
<evidence type="ECO:0000256" key="6">
    <source>
        <dbReference type="ARBA" id="ARBA00022781"/>
    </source>
</evidence>
<dbReference type="InterPro" id="IPR036028">
    <property type="entry name" value="SH3-like_dom_sf"/>
</dbReference>
<dbReference type="InterPro" id="IPR013761">
    <property type="entry name" value="SAM/pointed_sf"/>
</dbReference>
<dbReference type="Gene3D" id="1.20.5.2210">
    <property type="match status" value="1"/>
</dbReference>
<dbReference type="OrthoDB" id="4680325at2759"/>
<dbReference type="Pfam" id="PF22975">
    <property type="entry name" value="EPS8_2nd"/>
    <property type="match status" value="1"/>
</dbReference>
<evidence type="ECO:0000313" key="14">
    <source>
        <dbReference type="Proteomes" id="UP000677803"/>
    </source>
</evidence>
<dbReference type="Gene3D" id="1.10.150.50">
    <property type="entry name" value="Transcription Factor, Ets-1"/>
    <property type="match status" value="1"/>
</dbReference>
<dbReference type="GO" id="GO:0031966">
    <property type="term" value="C:mitochondrial membrane"/>
    <property type="evidence" value="ECO:0007669"/>
    <property type="project" value="UniProtKB-SubCell"/>
</dbReference>
<comment type="subcellular location">
    <subcellularLocation>
        <location evidence="1">Mitochondrion membrane</location>
    </subcellularLocation>
</comment>
<dbReference type="AlphaFoldDB" id="A0A8S4BSK1"/>
<dbReference type="GO" id="GO:0015986">
    <property type="term" value="P:proton motive force-driven ATP synthesis"/>
    <property type="evidence" value="ECO:0007669"/>
    <property type="project" value="InterPro"/>
</dbReference>
<sequence length="806" mass="91252">MIDVEKEKSEQEPTNSHSMLVHASRSLHTSSQSLAPVPPLPEKGGKVRHGIFPEELFQLLYPKTGPYMLGTGLLLYMLSKEIYVINHETLAAASIGGIIIYGIKKFGPSVGAFADKLNEEKVARAQEVKDLAMASLARAIEDEKKEQWRVEGRSMLFDAKRNNVSMLLETNYRERLHMVTNEVKRRLDYQIALQDLHRRMEQEHMVNWVEKSVVGSITPQQEDLNQQRQAFQHHEPKETPFQRNSMTRPSGRSIYMQRKEYSETLNRHPDNFQVRVEHLFTSELDGREVRNVEDCVAKLKRLDEKGRLWPQEMIMGIQGPYLHLSDIETKVELDLLPLRDIIETKAVLDSCAYNSLLTLTVQERSKRVPQVFMFQCEETGAENIKSDLDKAMQRGGNPDLGREPFDIRSNLEHAVGHQALGNPPHGISRPVQQEMSPPPPDPAPQHWDNIQPDYLPSPREERMPHNDFREMQSSPVMAPERLDADRNMGQLDGIINNPDAPEFVNIFFNNLQMMVRLYPPDLPPTVVAPLLTDTAVHLLRRVLSPEQSALWSSLGDSWNVSSQGVVLMCKHRSNWPEDVPPYIPQFYDGWEPPAPAKMPAPLPFQNGPLSRSNSQRFGGQTDEGQGYSPRVMHWQPEEIEEPGGPRNSHPGEPPLQMRVIYNFMARNSRELSIMQGEVVQVIQKSKQWWLVRNSQNEEGNVPQNVLEPLSSGGPMVGPQRGFGGSSTLSRSSSPAEVRAWLEQRGFSKITVSTLGVLSGELLLGMSKEEIRTVCPEEAGKVFFQLQAVKSSIALASEPSGMYNSRY</sequence>
<keyword evidence="9" id="KW-0472">Membrane</keyword>
<dbReference type="GO" id="GO:0003779">
    <property type="term" value="F:actin binding"/>
    <property type="evidence" value="ECO:0007669"/>
    <property type="project" value="TreeGrafter"/>
</dbReference>
<dbReference type="GO" id="GO:0015078">
    <property type="term" value="F:proton transmembrane transporter activity"/>
    <property type="evidence" value="ECO:0007669"/>
    <property type="project" value="InterPro"/>
</dbReference>
<dbReference type="SMART" id="SM00326">
    <property type="entry name" value="SH3"/>
    <property type="match status" value="1"/>
</dbReference>
<keyword evidence="8" id="KW-0496">Mitochondrion</keyword>
<keyword evidence="7" id="KW-0406">Ion transport</keyword>
<keyword evidence="14" id="KW-1185">Reference proteome</keyword>
<evidence type="ECO:0000313" key="13">
    <source>
        <dbReference type="EMBL" id="CAG6021295.1"/>
    </source>
</evidence>
<dbReference type="PANTHER" id="PTHR12287">
    <property type="entry name" value="EPIDERMAL GROWTH FACTOR RECEPTOR KINASE SUBSTRATE EPS8-RELATED PROTEIN"/>
    <property type="match status" value="1"/>
</dbReference>
<dbReference type="Pfam" id="PF18016">
    <property type="entry name" value="SAM_3"/>
    <property type="match status" value="1"/>
</dbReference>
<feature type="region of interest" description="Disordered" evidence="11">
    <location>
        <begin position="1"/>
        <end position="22"/>
    </location>
</feature>
<dbReference type="InterPro" id="IPR008688">
    <property type="entry name" value="ATP_synth_Bsub_B/MI25"/>
</dbReference>
<feature type="region of interest" description="Disordered" evidence="11">
    <location>
        <begin position="597"/>
        <end position="628"/>
    </location>
</feature>
<feature type="region of interest" description="Disordered" evidence="11">
    <location>
        <begin position="417"/>
        <end position="461"/>
    </location>
</feature>
<dbReference type="InterPro" id="IPR001452">
    <property type="entry name" value="SH3_domain"/>
</dbReference>
<dbReference type="InterPro" id="IPR013625">
    <property type="entry name" value="PTB"/>
</dbReference>
<evidence type="ECO:0000256" key="2">
    <source>
        <dbReference type="ARBA" id="ARBA00006197"/>
    </source>
</evidence>
<evidence type="ECO:0000256" key="9">
    <source>
        <dbReference type="ARBA" id="ARBA00023136"/>
    </source>
</evidence>
<dbReference type="EMBL" id="CAJRST010041110">
    <property type="protein sequence ID" value="CAG6021295.1"/>
    <property type="molecule type" value="Genomic_DNA"/>
</dbReference>
<proteinExistence type="inferred from homology"/>
<evidence type="ECO:0000256" key="4">
    <source>
        <dbReference type="ARBA" id="ARBA00022448"/>
    </source>
</evidence>
<evidence type="ECO:0000256" key="11">
    <source>
        <dbReference type="SAM" id="MobiDB-lite"/>
    </source>
</evidence>
<dbReference type="Gene3D" id="2.30.30.40">
    <property type="entry name" value="SH3 Domains"/>
    <property type="match status" value="1"/>
</dbReference>
<dbReference type="InterPro" id="IPR033928">
    <property type="entry name" value="EPS8_PTB"/>
</dbReference>
<dbReference type="InterPro" id="IPR039801">
    <property type="entry name" value="EPS8-like"/>
</dbReference>
<feature type="domain" description="SH3" evidence="12">
    <location>
        <begin position="652"/>
        <end position="711"/>
    </location>
</feature>
<feature type="compositionally biased region" description="Polar residues" evidence="11">
    <location>
        <begin position="607"/>
        <end position="618"/>
    </location>
</feature>
<dbReference type="SUPFAM" id="SSF161060">
    <property type="entry name" value="ATP synthase B chain-like"/>
    <property type="match status" value="1"/>
</dbReference>
<dbReference type="GO" id="GO:0031982">
    <property type="term" value="C:vesicle"/>
    <property type="evidence" value="ECO:0007669"/>
    <property type="project" value="TreeGrafter"/>
</dbReference>
<dbReference type="GO" id="GO:1900029">
    <property type="term" value="P:positive regulation of ruffle assembly"/>
    <property type="evidence" value="ECO:0007669"/>
    <property type="project" value="TreeGrafter"/>
</dbReference>
<dbReference type="Proteomes" id="UP000677803">
    <property type="component" value="Unassembled WGS sequence"/>
</dbReference>
<dbReference type="InterPro" id="IPR011993">
    <property type="entry name" value="PH-like_dom_sf"/>
</dbReference>
<dbReference type="GO" id="GO:0045259">
    <property type="term" value="C:proton-transporting ATP synthase complex"/>
    <property type="evidence" value="ECO:0007669"/>
    <property type="project" value="UniProtKB-KW"/>
</dbReference>